<dbReference type="AlphaFoldDB" id="A0A0A8K0W2"/>
<dbReference type="HOGENOM" id="CLU_1883306_0_0_5"/>
<keyword evidence="1" id="KW-0732">Signal</keyword>
<evidence type="ECO:0000313" key="2">
    <source>
        <dbReference type="EMBL" id="BAQ16386.1"/>
    </source>
</evidence>
<name>A0A0A8K0W2_9HYPH</name>
<gene>
    <name evidence="2" type="ORF">GL4_0926</name>
</gene>
<dbReference type="KEGG" id="mcg:GL4_0926"/>
<organism evidence="2 3">
    <name type="scientific">Methyloceanibacter caenitepidi</name>
    <dbReference type="NCBI Taxonomy" id="1384459"/>
    <lineage>
        <taxon>Bacteria</taxon>
        <taxon>Pseudomonadati</taxon>
        <taxon>Pseudomonadota</taxon>
        <taxon>Alphaproteobacteria</taxon>
        <taxon>Hyphomicrobiales</taxon>
        <taxon>Hyphomicrobiaceae</taxon>
        <taxon>Methyloceanibacter</taxon>
    </lineage>
</organism>
<evidence type="ECO:0000256" key="1">
    <source>
        <dbReference type="SAM" id="SignalP"/>
    </source>
</evidence>
<accession>A0A0A8K0W2</accession>
<protein>
    <submittedName>
        <fullName evidence="2">Uncharacterized protein</fullName>
    </submittedName>
</protein>
<dbReference type="OrthoDB" id="196716at2"/>
<sequence>MKRLSHVLCGAAAALMVVVIAPVANAQALLVYKEGATDAQIKNDRVACHEWAVQQTNFDPTATFIAQEAGIRTRTIMEVSTALNTASGGTDPRWTAGGFGNTRTSADVRRLNALYADYLKAGALCLEGRGYVVTQ</sequence>
<dbReference type="RefSeq" id="WP_156137387.1">
    <property type="nucleotide sequence ID" value="NZ_AP014648.1"/>
</dbReference>
<proteinExistence type="predicted"/>
<dbReference type="Proteomes" id="UP000031643">
    <property type="component" value="Chromosome"/>
</dbReference>
<feature type="chain" id="PRO_5002037695" evidence="1">
    <location>
        <begin position="27"/>
        <end position="135"/>
    </location>
</feature>
<feature type="signal peptide" evidence="1">
    <location>
        <begin position="1"/>
        <end position="26"/>
    </location>
</feature>
<keyword evidence="3" id="KW-1185">Reference proteome</keyword>
<dbReference type="EMBL" id="AP014648">
    <property type="protein sequence ID" value="BAQ16386.1"/>
    <property type="molecule type" value="Genomic_DNA"/>
</dbReference>
<reference evidence="2 3" key="1">
    <citation type="submission" date="2014-09" db="EMBL/GenBank/DDBJ databases">
        <title>Genome sequencing of Methyloceanibacter caenitepidi Gela4.</title>
        <authorList>
            <person name="Takeuchi M."/>
            <person name="Susumu S."/>
            <person name="Kamagata Y."/>
            <person name="Oshima K."/>
            <person name="Hattori M."/>
            <person name="Iwasaki W."/>
        </authorList>
    </citation>
    <scope>NUCLEOTIDE SEQUENCE [LARGE SCALE GENOMIC DNA]</scope>
    <source>
        <strain evidence="2 3">Gela4</strain>
    </source>
</reference>
<dbReference type="STRING" id="1384459.GL4_0926"/>
<evidence type="ECO:0000313" key="3">
    <source>
        <dbReference type="Proteomes" id="UP000031643"/>
    </source>
</evidence>